<dbReference type="GO" id="GO:0005737">
    <property type="term" value="C:cytoplasm"/>
    <property type="evidence" value="ECO:0007669"/>
    <property type="project" value="UniProtKB-SubCell"/>
</dbReference>
<dbReference type="PANTHER" id="PTHR28630:SF31">
    <property type="entry name" value="PEROXIREDOXIN-LIKE 2A"/>
    <property type="match status" value="1"/>
</dbReference>
<keyword evidence="10" id="KW-1185">Reference proteome</keyword>
<evidence type="ECO:0000256" key="7">
    <source>
        <dbReference type="ARBA" id="ARBA00032129"/>
    </source>
</evidence>
<evidence type="ECO:0000256" key="8">
    <source>
        <dbReference type="SAM" id="MobiDB-lite"/>
    </source>
</evidence>
<dbReference type="AlphaFoldDB" id="A0A9N9BYG3"/>
<dbReference type="Proteomes" id="UP000789375">
    <property type="component" value="Unassembled WGS sequence"/>
</dbReference>
<dbReference type="PANTHER" id="PTHR28630">
    <property type="match status" value="1"/>
</dbReference>
<organism evidence="9 10">
    <name type="scientific">Funneliformis mosseae</name>
    <name type="common">Endomycorrhizal fungus</name>
    <name type="synonym">Glomus mosseae</name>
    <dbReference type="NCBI Taxonomy" id="27381"/>
    <lineage>
        <taxon>Eukaryota</taxon>
        <taxon>Fungi</taxon>
        <taxon>Fungi incertae sedis</taxon>
        <taxon>Mucoromycota</taxon>
        <taxon>Glomeromycotina</taxon>
        <taxon>Glomeromycetes</taxon>
        <taxon>Glomerales</taxon>
        <taxon>Glomeraceae</taxon>
        <taxon>Funneliformis</taxon>
    </lineage>
</organism>
<evidence type="ECO:0000256" key="6">
    <source>
        <dbReference type="ARBA" id="ARBA00032058"/>
    </source>
</evidence>
<evidence type="ECO:0000313" key="10">
    <source>
        <dbReference type="Proteomes" id="UP000789375"/>
    </source>
</evidence>
<name>A0A9N9BYG3_FUNMO</name>
<evidence type="ECO:0000256" key="5">
    <source>
        <dbReference type="ARBA" id="ARBA00023849"/>
    </source>
</evidence>
<reference evidence="9" key="1">
    <citation type="submission" date="2021-06" db="EMBL/GenBank/DDBJ databases">
        <authorList>
            <person name="Kallberg Y."/>
            <person name="Tangrot J."/>
            <person name="Rosling A."/>
        </authorList>
    </citation>
    <scope>NUCLEOTIDE SEQUENCE</scope>
    <source>
        <strain evidence="9">87-6 pot B 2015</strain>
    </source>
</reference>
<evidence type="ECO:0000256" key="2">
    <source>
        <dbReference type="ARBA" id="ARBA00022490"/>
    </source>
</evidence>
<keyword evidence="3" id="KW-0676">Redox-active center</keyword>
<evidence type="ECO:0000313" key="9">
    <source>
        <dbReference type="EMBL" id="CAG8582360.1"/>
    </source>
</evidence>
<evidence type="ECO:0000256" key="4">
    <source>
        <dbReference type="ARBA" id="ARBA00023787"/>
    </source>
</evidence>
<protein>
    <recommendedName>
        <fullName evidence="5">Peroxiredoxin-like 2A</fullName>
    </recommendedName>
    <alternativeName>
        <fullName evidence="7">Peroxiredoxin-like 2 activated in M-CSF stimulated monocytes</fullName>
    </alternativeName>
    <alternativeName>
        <fullName evidence="6">Redox-regulatory protein FAM213A</fullName>
    </alternativeName>
</protein>
<sequence length="286" mass="31883">MTEPASSFKSIILVTIFAVCVSLFAYNTEVGKDFIDKVPDSFFLAKYIKQTAEMDTKDFTPIEVLRDITLTELKDNTTFKAGIIWKSTPALILVVRRPGCQLCREESMRISSLRELISEKMGLNMVAIVHENLNNEVEDFNQGFWKGTVYFDKEKSFFSAIGGGKIQYAGLTNILKPSVWSNIRRNYKSGVGGNFKGDGRVLGGLYIIKSDTKGEEVIYQYREKVWGDHAPLEEVLKACELVSPKNGEASIQSDIKAALEKVKSETLLSNKDEGPSKTCNSQESCG</sequence>
<dbReference type="EMBL" id="CAJVPP010001999">
    <property type="protein sequence ID" value="CAG8582360.1"/>
    <property type="molecule type" value="Genomic_DNA"/>
</dbReference>
<proteinExistence type="inferred from homology"/>
<keyword evidence="2" id="KW-0963">Cytoplasm</keyword>
<feature type="compositionally biased region" description="Polar residues" evidence="8">
    <location>
        <begin position="277"/>
        <end position="286"/>
    </location>
</feature>
<comment type="subcellular location">
    <subcellularLocation>
        <location evidence="1">Cytoplasm</location>
    </subcellularLocation>
</comment>
<dbReference type="Pfam" id="PF13911">
    <property type="entry name" value="AhpC-TSA_2"/>
    <property type="match status" value="1"/>
</dbReference>
<accession>A0A9N9BYG3</accession>
<evidence type="ECO:0000256" key="3">
    <source>
        <dbReference type="ARBA" id="ARBA00023284"/>
    </source>
</evidence>
<gene>
    <name evidence="9" type="ORF">FMOSSE_LOCUS8011</name>
</gene>
<feature type="region of interest" description="Disordered" evidence="8">
    <location>
        <begin position="267"/>
        <end position="286"/>
    </location>
</feature>
<evidence type="ECO:0000256" key="1">
    <source>
        <dbReference type="ARBA" id="ARBA00004496"/>
    </source>
</evidence>
<dbReference type="InterPro" id="IPR032801">
    <property type="entry name" value="PXL2A/B/C"/>
</dbReference>
<comment type="caution">
    <text evidence="9">The sequence shown here is derived from an EMBL/GenBank/DDBJ whole genome shotgun (WGS) entry which is preliminary data.</text>
</comment>
<comment type="similarity">
    <text evidence="4">Belongs to the peroxiredoxin-like PRXL2 family. PRXL2A subfamily.</text>
</comment>